<evidence type="ECO:0000256" key="3">
    <source>
        <dbReference type="ARBA" id="ARBA00022679"/>
    </source>
</evidence>
<feature type="chain" id="PRO_5022176423" evidence="5">
    <location>
        <begin position="20"/>
        <end position="382"/>
    </location>
</feature>
<dbReference type="PANTHER" id="PTHR43643:SF3">
    <property type="entry name" value="HISTIDINOL-PHOSPHATE AMINOTRANSFERASE"/>
    <property type="match status" value="1"/>
</dbReference>
<dbReference type="Gene3D" id="3.40.640.10">
    <property type="entry name" value="Type I PLP-dependent aspartate aminotransferase-like (Major domain)"/>
    <property type="match status" value="1"/>
</dbReference>
<dbReference type="CDD" id="cd00609">
    <property type="entry name" value="AAT_like"/>
    <property type="match status" value="1"/>
</dbReference>
<dbReference type="InterPro" id="IPR050106">
    <property type="entry name" value="HistidinolP_aminotransfase"/>
</dbReference>
<dbReference type="AlphaFoldDB" id="A0A520S0Q9"/>
<keyword evidence="3 7" id="KW-0808">Transferase</keyword>
<comment type="caution">
    <text evidence="7">The sequence shown here is derived from an EMBL/GenBank/DDBJ whole genome shotgun (WGS) entry which is preliminary data.</text>
</comment>
<dbReference type="InterPro" id="IPR015424">
    <property type="entry name" value="PyrdxlP-dep_Trfase"/>
</dbReference>
<dbReference type="InterPro" id="IPR015421">
    <property type="entry name" value="PyrdxlP-dep_Trfase_major"/>
</dbReference>
<evidence type="ECO:0000256" key="5">
    <source>
        <dbReference type="SAM" id="SignalP"/>
    </source>
</evidence>
<sequence length="382" mass="42375">MKSRISRRNFLLGSSAVVAAGAMQGIPGTPLSPPLNLMKSAFGQGNIAMPDTMIRMNSNENPWGPSRAALRAINAAVEEANLYTYFLSGEMSELIGSQQNIAPEHISVGAGSSEILKLGGLLASMNEGSIVVPDPTFEDLPRYAGANGSEVIRVPVNDNLETDLEAMASAVRRDTKLIYICNPNNPIPSIVEKNALRDFVLEMSRDRMVFVDEAYHEFVDDPEYGTMMGLVRDGHQNIIVARTASKIHGLAGLRVGFGFSHPDLAAEINRRMTGTVNIIGMRAALASYRDMEHSNFVLRKNKEALDITQGYFREAGIRHINSAANFTFVETGHDIDEVQARFMEHNIRVGRPFPPYRNWMRLSMAKPDEMRYFVQTYEKLYG</sequence>
<keyword evidence="2 7" id="KW-0032">Aminotransferase</keyword>
<keyword evidence="4" id="KW-0663">Pyridoxal phosphate</keyword>
<name>A0A520S0Q9_9GAMM</name>
<evidence type="ECO:0000256" key="1">
    <source>
        <dbReference type="ARBA" id="ARBA00007970"/>
    </source>
</evidence>
<evidence type="ECO:0000256" key="2">
    <source>
        <dbReference type="ARBA" id="ARBA00022576"/>
    </source>
</evidence>
<evidence type="ECO:0000313" key="8">
    <source>
        <dbReference type="Proteomes" id="UP000320404"/>
    </source>
</evidence>
<dbReference type="PROSITE" id="PS51318">
    <property type="entry name" value="TAT"/>
    <property type="match status" value="1"/>
</dbReference>
<evidence type="ECO:0000259" key="6">
    <source>
        <dbReference type="Pfam" id="PF00155"/>
    </source>
</evidence>
<protein>
    <submittedName>
        <fullName evidence="7">Aminotransferase class I/II-fold pyridoxal phosphate-dependent enzyme</fullName>
    </submittedName>
</protein>
<reference evidence="7 8" key="1">
    <citation type="submission" date="2019-02" db="EMBL/GenBank/DDBJ databases">
        <title>Prokaryotic population dynamics and viral predation in marine succession experiment using metagenomics: the confinement effect.</title>
        <authorList>
            <person name="Haro-Moreno J.M."/>
            <person name="Rodriguez-Valera F."/>
            <person name="Lopez-Perez M."/>
        </authorList>
    </citation>
    <scope>NUCLEOTIDE SEQUENCE [LARGE SCALE GENOMIC DNA]</scope>
    <source>
        <strain evidence="7">MED-G158</strain>
    </source>
</reference>
<dbReference type="Gene3D" id="3.90.1150.10">
    <property type="entry name" value="Aspartate Aminotransferase, domain 1"/>
    <property type="match status" value="1"/>
</dbReference>
<dbReference type="InterPro" id="IPR015422">
    <property type="entry name" value="PyrdxlP-dep_Trfase_small"/>
</dbReference>
<keyword evidence="5" id="KW-0732">Signal</keyword>
<dbReference type="Proteomes" id="UP000320404">
    <property type="component" value="Unassembled WGS sequence"/>
</dbReference>
<dbReference type="PANTHER" id="PTHR43643">
    <property type="entry name" value="HISTIDINOL-PHOSPHATE AMINOTRANSFERASE 2"/>
    <property type="match status" value="1"/>
</dbReference>
<gene>
    <name evidence="7" type="ORF">EVA69_03445</name>
</gene>
<dbReference type="GO" id="GO:0008483">
    <property type="term" value="F:transaminase activity"/>
    <property type="evidence" value="ECO:0007669"/>
    <property type="project" value="UniProtKB-KW"/>
</dbReference>
<dbReference type="Pfam" id="PF00155">
    <property type="entry name" value="Aminotran_1_2"/>
    <property type="match status" value="1"/>
</dbReference>
<evidence type="ECO:0000313" key="7">
    <source>
        <dbReference type="EMBL" id="RZO76057.1"/>
    </source>
</evidence>
<evidence type="ECO:0000256" key="4">
    <source>
        <dbReference type="ARBA" id="ARBA00022898"/>
    </source>
</evidence>
<dbReference type="InterPro" id="IPR006311">
    <property type="entry name" value="TAT_signal"/>
</dbReference>
<feature type="signal peptide" evidence="5">
    <location>
        <begin position="1"/>
        <end position="19"/>
    </location>
</feature>
<dbReference type="GO" id="GO:0030170">
    <property type="term" value="F:pyridoxal phosphate binding"/>
    <property type="evidence" value="ECO:0007669"/>
    <property type="project" value="InterPro"/>
</dbReference>
<feature type="domain" description="Aminotransferase class I/classII large" evidence="6">
    <location>
        <begin position="52"/>
        <end position="375"/>
    </location>
</feature>
<dbReference type="InterPro" id="IPR004839">
    <property type="entry name" value="Aminotransferase_I/II_large"/>
</dbReference>
<dbReference type="EMBL" id="SHAH01000039">
    <property type="protein sequence ID" value="RZO76057.1"/>
    <property type="molecule type" value="Genomic_DNA"/>
</dbReference>
<organism evidence="7 8">
    <name type="scientific">OM182 bacterium</name>
    <dbReference type="NCBI Taxonomy" id="2510334"/>
    <lineage>
        <taxon>Bacteria</taxon>
        <taxon>Pseudomonadati</taxon>
        <taxon>Pseudomonadota</taxon>
        <taxon>Gammaproteobacteria</taxon>
        <taxon>OMG group</taxon>
        <taxon>OM182 clade</taxon>
    </lineage>
</organism>
<comment type="similarity">
    <text evidence="1">Belongs to the class-II pyridoxal-phosphate-dependent aminotransferase family. Histidinol-phosphate aminotransferase subfamily.</text>
</comment>
<proteinExistence type="inferred from homology"/>
<dbReference type="SUPFAM" id="SSF53383">
    <property type="entry name" value="PLP-dependent transferases"/>
    <property type="match status" value="1"/>
</dbReference>
<accession>A0A520S0Q9</accession>